<evidence type="ECO:0000313" key="3">
    <source>
        <dbReference type="Proteomes" id="UP000252139"/>
    </source>
</evidence>
<accession>A0A367KCT0</accession>
<feature type="region of interest" description="Disordered" evidence="1">
    <location>
        <begin position="385"/>
        <end position="405"/>
    </location>
</feature>
<proteinExistence type="predicted"/>
<comment type="caution">
    <text evidence="2">The sequence shown here is derived from an EMBL/GenBank/DDBJ whole genome shotgun (WGS) entry which is preliminary data.</text>
</comment>
<dbReference type="OrthoDB" id="2289963at2759"/>
<evidence type="ECO:0000256" key="1">
    <source>
        <dbReference type="SAM" id="MobiDB-lite"/>
    </source>
</evidence>
<keyword evidence="3" id="KW-1185">Reference proteome</keyword>
<organism evidence="2 3">
    <name type="scientific">Rhizopus azygosporus</name>
    <name type="common">Rhizopus microsporus var. azygosporus</name>
    <dbReference type="NCBI Taxonomy" id="86630"/>
    <lineage>
        <taxon>Eukaryota</taxon>
        <taxon>Fungi</taxon>
        <taxon>Fungi incertae sedis</taxon>
        <taxon>Mucoromycota</taxon>
        <taxon>Mucoromycotina</taxon>
        <taxon>Mucoromycetes</taxon>
        <taxon>Mucorales</taxon>
        <taxon>Mucorineae</taxon>
        <taxon>Rhizopodaceae</taxon>
        <taxon>Rhizopus</taxon>
    </lineage>
</organism>
<sequence>MNNTQEIDAVVSQELTIISKNLVRAASKTANERIISSSMKRKHAQKFELKEVQEDDGVLVDGMCQSVGTTIKKEALRLRPSYFQLEYDEKYLVDLGLNSILFLSRSRDAGQARLFSEESWRKLKEVYSQVLENHADPVSKYGEKLSKLEKLGKADLRDARAYAFKNEMKSTRSDQADLFAIYSHYLEVMEYHGYIFDKDIDITEADLTVKMWGSLFEKLFRRTKLRCKWGESVGDSSGAAGSPGFKVDLRVIKDTLSRRNKEADIGNMEMARMGASVVKTCSDKSKLLIESKCVLDCLAREHPEKACNIVVPALQIVGNKAVLFSLRLVAPGLYVAVKEAAASISSSISKLKDFRDVAKLLFKFKEATISVANIRLQGGDNSTSISTSISTSNNSNNSNNSNTTSWLRGTWIPPRGNMKKMVPDVPHVLVSGDLSLWFKEEKDVRARSDPIRSTEWKDHCILILSQT</sequence>
<evidence type="ECO:0000313" key="2">
    <source>
        <dbReference type="EMBL" id="RCH99986.1"/>
    </source>
</evidence>
<protein>
    <submittedName>
        <fullName evidence="2">Uncharacterized protein</fullName>
    </submittedName>
</protein>
<dbReference type="STRING" id="86630.A0A367KCT0"/>
<gene>
    <name evidence="2" type="ORF">CU097_013270</name>
</gene>
<name>A0A367KCT0_RHIAZ</name>
<dbReference type="EMBL" id="PJQL01000087">
    <property type="protein sequence ID" value="RCH99986.1"/>
    <property type="molecule type" value="Genomic_DNA"/>
</dbReference>
<dbReference type="AlphaFoldDB" id="A0A367KCT0"/>
<reference evidence="2 3" key="1">
    <citation type="journal article" date="2018" name="G3 (Bethesda)">
        <title>Phylogenetic and Phylogenomic Definition of Rhizopus Species.</title>
        <authorList>
            <person name="Gryganskyi A.P."/>
            <person name="Golan J."/>
            <person name="Dolatabadi S."/>
            <person name="Mondo S."/>
            <person name="Robb S."/>
            <person name="Idnurm A."/>
            <person name="Muszewska A."/>
            <person name="Steczkiewicz K."/>
            <person name="Masonjones S."/>
            <person name="Liao H.L."/>
            <person name="Gajdeczka M.T."/>
            <person name="Anike F."/>
            <person name="Vuek A."/>
            <person name="Anishchenko I.M."/>
            <person name="Voigt K."/>
            <person name="de Hoog G.S."/>
            <person name="Smith M.E."/>
            <person name="Heitman J."/>
            <person name="Vilgalys R."/>
            <person name="Stajich J.E."/>
        </authorList>
    </citation>
    <scope>NUCLEOTIDE SEQUENCE [LARGE SCALE GENOMIC DNA]</scope>
    <source>
        <strain evidence="2 3">CBS 357.93</strain>
    </source>
</reference>
<dbReference type="Proteomes" id="UP000252139">
    <property type="component" value="Unassembled WGS sequence"/>
</dbReference>